<sequence length="128" mass="13892">MEEIIDASTRTNVGWKVTVQDNSAAGGGRSYTENFDIVAIATGTNGPAFNRTPQYPGVEKFRGKLATQHDSYEDFDNKDVVVLGNGRAAIDMAVIACERPAVKSVTQIIRGKRWGVPDIMGGKPFEET</sequence>
<gene>
    <name evidence="5" type="ORF">FCC1311_116812</name>
</gene>
<dbReference type="Gene3D" id="3.50.50.60">
    <property type="entry name" value="FAD/NAD(P)-binding domain"/>
    <property type="match status" value="1"/>
</dbReference>
<evidence type="ECO:0000313" key="6">
    <source>
        <dbReference type="Proteomes" id="UP000241890"/>
    </source>
</evidence>
<comment type="similarity">
    <text evidence="1">Belongs to the FAD-binding monooxygenase family.</text>
</comment>
<dbReference type="AlphaFoldDB" id="A0A2R5FD79"/>
<evidence type="ECO:0000256" key="4">
    <source>
        <dbReference type="ARBA" id="ARBA00023002"/>
    </source>
</evidence>
<dbReference type="GO" id="GO:0050661">
    <property type="term" value="F:NADP binding"/>
    <property type="evidence" value="ECO:0007669"/>
    <property type="project" value="InterPro"/>
</dbReference>
<dbReference type="EMBL" id="BEYU01001384">
    <property type="protein sequence ID" value="GBG16206.1"/>
    <property type="molecule type" value="Genomic_DNA"/>
</dbReference>
<evidence type="ECO:0000256" key="2">
    <source>
        <dbReference type="ARBA" id="ARBA00022630"/>
    </source>
</evidence>
<evidence type="ECO:0000256" key="1">
    <source>
        <dbReference type="ARBA" id="ARBA00010139"/>
    </source>
</evidence>
<protein>
    <submittedName>
        <fullName evidence="5">Dimethylaniline monooxygenase N-oxide-forming 2</fullName>
    </submittedName>
</protein>
<dbReference type="PANTHER" id="PTHR42877">
    <property type="entry name" value="L-ORNITHINE N(5)-MONOOXYGENASE-RELATED"/>
    <property type="match status" value="1"/>
</dbReference>
<comment type="caution">
    <text evidence="5">The sequence shown here is derived from an EMBL/GenBank/DDBJ whole genome shotgun (WGS) entry which is preliminary data.</text>
</comment>
<dbReference type="InParanoid" id="A0A2R5FD79"/>
<keyword evidence="2" id="KW-0285">Flavoprotein</keyword>
<accession>A0A2R5FD79</accession>
<evidence type="ECO:0000313" key="5">
    <source>
        <dbReference type="EMBL" id="GBG16206.1"/>
    </source>
</evidence>
<dbReference type="SUPFAM" id="SSF51905">
    <property type="entry name" value="FAD/NAD(P)-binding domain"/>
    <property type="match status" value="1"/>
</dbReference>
<dbReference type="InterPro" id="IPR051209">
    <property type="entry name" value="FAD-bind_Monooxygenase_sf"/>
</dbReference>
<dbReference type="PANTHER" id="PTHR42877:SF5">
    <property type="entry name" value="L-ORNITHINE N(5)-MONOOXYGENASE-RELATED"/>
    <property type="match status" value="1"/>
</dbReference>
<evidence type="ECO:0000256" key="3">
    <source>
        <dbReference type="ARBA" id="ARBA00022827"/>
    </source>
</evidence>
<dbReference type="GO" id="GO:0004499">
    <property type="term" value="F:N,N-dimethylaniline monooxygenase activity"/>
    <property type="evidence" value="ECO:0007669"/>
    <property type="project" value="InterPro"/>
</dbReference>
<keyword evidence="4" id="KW-0560">Oxidoreductase</keyword>
<name>A0A2R5FD79_9STRA</name>
<proteinExistence type="inferred from homology"/>
<keyword evidence="5" id="KW-0503">Monooxygenase</keyword>
<keyword evidence="6" id="KW-1185">Reference proteome</keyword>
<dbReference type="OrthoDB" id="66881at2759"/>
<reference evidence="5 6" key="1">
    <citation type="submission" date="2017-12" db="EMBL/GenBank/DDBJ databases">
        <title>Sequencing, de novo assembly and annotation of complete genome of a new Thraustochytrid species, strain FCC1311.</title>
        <authorList>
            <person name="Sedici K."/>
            <person name="Godart F."/>
            <person name="Aiese Cigliano R."/>
            <person name="Sanseverino W."/>
            <person name="Barakat M."/>
            <person name="Ortet P."/>
            <person name="Marechal E."/>
            <person name="Cagnac O."/>
            <person name="Amato A."/>
        </authorList>
    </citation>
    <scope>NUCLEOTIDE SEQUENCE [LARGE SCALE GENOMIC DNA]</scope>
</reference>
<feature type="non-terminal residue" evidence="5">
    <location>
        <position position="128"/>
    </location>
</feature>
<organism evidence="5 6">
    <name type="scientific">Hondaea fermentalgiana</name>
    <dbReference type="NCBI Taxonomy" id="2315210"/>
    <lineage>
        <taxon>Eukaryota</taxon>
        <taxon>Sar</taxon>
        <taxon>Stramenopiles</taxon>
        <taxon>Bigyra</taxon>
        <taxon>Labyrinthulomycetes</taxon>
        <taxon>Thraustochytrida</taxon>
        <taxon>Thraustochytriidae</taxon>
        <taxon>Hondaea</taxon>
    </lineage>
</organism>
<dbReference type="InterPro" id="IPR020946">
    <property type="entry name" value="Flavin_mOase-like"/>
</dbReference>
<dbReference type="GO" id="GO:0050660">
    <property type="term" value="F:flavin adenine dinucleotide binding"/>
    <property type="evidence" value="ECO:0007669"/>
    <property type="project" value="InterPro"/>
</dbReference>
<keyword evidence="3" id="KW-0274">FAD</keyword>
<dbReference type="Proteomes" id="UP000241890">
    <property type="component" value="Unassembled WGS sequence"/>
</dbReference>
<dbReference type="InterPro" id="IPR036188">
    <property type="entry name" value="FAD/NAD-bd_sf"/>
</dbReference>
<dbReference type="Pfam" id="PF00743">
    <property type="entry name" value="FMO-like"/>
    <property type="match status" value="1"/>
</dbReference>